<dbReference type="GO" id="GO:0005737">
    <property type="term" value="C:cytoplasm"/>
    <property type="evidence" value="ECO:0007669"/>
    <property type="project" value="UniProtKB-SubCell"/>
</dbReference>
<keyword evidence="5" id="KW-1185">Reference proteome</keyword>
<keyword evidence="2" id="KW-0963">Cytoplasm</keyword>
<evidence type="ECO:0000313" key="4">
    <source>
        <dbReference type="EnsemblMetazoa" id="XP_019770047.1"/>
    </source>
</evidence>
<evidence type="ECO:0000256" key="1">
    <source>
        <dbReference type="ARBA" id="ARBA00004496"/>
    </source>
</evidence>
<dbReference type="InterPro" id="IPR031549">
    <property type="entry name" value="ASH"/>
</dbReference>
<dbReference type="GeneID" id="109544359"/>
<protein>
    <recommendedName>
        <fullName evidence="3">Abnormal spindle-like microcephaly-associated protein ASH domain-containing protein</fullName>
    </recommendedName>
</protein>
<feature type="domain" description="Abnormal spindle-like microcephaly-associated protein ASH" evidence="3">
    <location>
        <begin position="36"/>
        <end position="127"/>
    </location>
</feature>
<proteinExistence type="predicted"/>
<dbReference type="RefSeq" id="XP_019770047.1">
    <property type="nucleotide sequence ID" value="XM_019914488.2"/>
</dbReference>
<sequence>MLPNFIGTALSALNPRPGQDPKTAESIIDGQPVRAVVSIAPFSPRPTLEFEAIPIGSIAVQRLLIQNPTGSDRYLYIKSHLPPSLDVAFDWHECALAKHTNMLLTITWIPTDEVQTKSLIIIYDGGMMHRNIVIHFSSVWEEEVYNPDADSPEEDTKETTVDNELSKLNEMLKARPQLSCTAVSHTDVSAVK</sequence>
<evidence type="ECO:0000259" key="3">
    <source>
        <dbReference type="Pfam" id="PF15780"/>
    </source>
</evidence>
<name>A0AAR5Q9Z2_DENPD</name>
<dbReference type="EnsemblMetazoa" id="XM_019914486.1">
    <property type="protein sequence ID" value="XP_019770045.1"/>
    <property type="gene ID" value="LOC109544359"/>
</dbReference>
<dbReference type="KEGG" id="dpa:109544359"/>
<dbReference type="EnsemblMetazoa" id="XM_019914488.1">
    <property type="protein sequence ID" value="XP_019770047.1"/>
    <property type="gene ID" value="LOC109544359"/>
</dbReference>
<reference evidence="4" key="2">
    <citation type="submission" date="2024-08" db="UniProtKB">
        <authorList>
            <consortium name="EnsemblMetazoa"/>
        </authorList>
    </citation>
    <scope>IDENTIFICATION</scope>
</reference>
<dbReference type="AlphaFoldDB" id="A0AAR5Q9Z2"/>
<organism evidence="4 5">
    <name type="scientific">Dendroctonus ponderosae</name>
    <name type="common">Mountain pine beetle</name>
    <dbReference type="NCBI Taxonomy" id="77166"/>
    <lineage>
        <taxon>Eukaryota</taxon>
        <taxon>Metazoa</taxon>
        <taxon>Ecdysozoa</taxon>
        <taxon>Arthropoda</taxon>
        <taxon>Hexapoda</taxon>
        <taxon>Insecta</taxon>
        <taxon>Pterygota</taxon>
        <taxon>Neoptera</taxon>
        <taxon>Endopterygota</taxon>
        <taxon>Coleoptera</taxon>
        <taxon>Polyphaga</taxon>
        <taxon>Cucujiformia</taxon>
        <taxon>Curculionidae</taxon>
        <taxon>Scolytinae</taxon>
        <taxon>Dendroctonus</taxon>
    </lineage>
</organism>
<dbReference type="Proteomes" id="UP000019118">
    <property type="component" value="Unassembled WGS sequence"/>
</dbReference>
<evidence type="ECO:0000256" key="2">
    <source>
        <dbReference type="ARBA" id="ARBA00022490"/>
    </source>
</evidence>
<accession>A0AAR5Q9Z2</accession>
<dbReference type="Pfam" id="PF15780">
    <property type="entry name" value="ASH"/>
    <property type="match status" value="1"/>
</dbReference>
<reference evidence="5" key="1">
    <citation type="journal article" date="2013" name="Genome Biol.">
        <title>Draft genome of the mountain pine beetle, Dendroctonus ponderosae Hopkins, a major forest pest.</title>
        <authorList>
            <person name="Keeling C.I."/>
            <person name="Yuen M.M."/>
            <person name="Liao N.Y."/>
            <person name="Docking T.R."/>
            <person name="Chan S.K."/>
            <person name="Taylor G.A."/>
            <person name="Palmquist D.L."/>
            <person name="Jackman S.D."/>
            <person name="Nguyen A."/>
            <person name="Li M."/>
            <person name="Henderson H."/>
            <person name="Janes J.K."/>
            <person name="Zhao Y."/>
            <person name="Pandoh P."/>
            <person name="Moore R."/>
            <person name="Sperling F.A."/>
            <person name="Huber D.P."/>
            <person name="Birol I."/>
            <person name="Jones S.J."/>
            <person name="Bohlmann J."/>
        </authorList>
    </citation>
    <scope>NUCLEOTIDE SEQUENCE</scope>
</reference>
<comment type="subcellular location">
    <subcellularLocation>
        <location evidence="1">Cytoplasm</location>
    </subcellularLocation>
</comment>
<dbReference type="EnsemblMetazoa" id="XM_019914487.1">
    <property type="protein sequence ID" value="XP_019770046.1"/>
    <property type="gene ID" value="LOC109544359"/>
</dbReference>
<evidence type="ECO:0000313" key="5">
    <source>
        <dbReference type="Proteomes" id="UP000019118"/>
    </source>
</evidence>